<name>A0A3P7JP36_STRVU</name>
<protein>
    <submittedName>
        <fullName evidence="1">Uncharacterized protein</fullName>
    </submittedName>
</protein>
<dbReference type="EMBL" id="UYYB01114491">
    <property type="protein sequence ID" value="VDM81779.1"/>
    <property type="molecule type" value="Genomic_DNA"/>
</dbReference>
<organism evidence="1 2">
    <name type="scientific">Strongylus vulgaris</name>
    <name type="common">Blood worm</name>
    <dbReference type="NCBI Taxonomy" id="40348"/>
    <lineage>
        <taxon>Eukaryota</taxon>
        <taxon>Metazoa</taxon>
        <taxon>Ecdysozoa</taxon>
        <taxon>Nematoda</taxon>
        <taxon>Chromadorea</taxon>
        <taxon>Rhabditida</taxon>
        <taxon>Rhabditina</taxon>
        <taxon>Rhabditomorpha</taxon>
        <taxon>Strongyloidea</taxon>
        <taxon>Strongylidae</taxon>
        <taxon>Strongylus</taxon>
    </lineage>
</organism>
<dbReference type="GO" id="GO:0007165">
    <property type="term" value="P:signal transduction"/>
    <property type="evidence" value="ECO:0007669"/>
    <property type="project" value="InterPro"/>
</dbReference>
<dbReference type="AlphaFoldDB" id="A0A3P7JP36"/>
<dbReference type="SUPFAM" id="SSF47895">
    <property type="entry name" value="Transducin (alpha subunit), insertion domain"/>
    <property type="match status" value="1"/>
</dbReference>
<proteinExistence type="predicted"/>
<dbReference type="OrthoDB" id="5817230at2759"/>
<sequence>MVALLRAMGTLKIDFKSPNSVEDTQQFFSISQTCDESMVALLRAMGTLKIDFKSPNSVEDTQQFFSISQTCDEGELPPDLASVMKRLWADPGIQECFMRWAYIITRDLSVHFHFFHISNWLSSLYKDELARAQLCALSIKLAFHCKQAEVARNAGRLLTIDYFVEKYFDIIVSLLATSFPCLISLRF</sequence>
<dbReference type="InterPro" id="IPR011025">
    <property type="entry name" value="GproteinA_insert"/>
</dbReference>
<evidence type="ECO:0000313" key="2">
    <source>
        <dbReference type="Proteomes" id="UP000270094"/>
    </source>
</evidence>
<evidence type="ECO:0000313" key="1">
    <source>
        <dbReference type="EMBL" id="VDM81779.1"/>
    </source>
</evidence>
<accession>A0A3P7JP36</accession>
<dbReference type="Proteomes" id="UP000270094">
    <property type="component" value="Unassembled WGS sequence"/>
</dbReference>
<keyword evidence="2" id="KW-1185">Reference proteome</keyword>
<gene>
    <name evidence="1" type="ORF">SVUK_LOCUS16777</name>
</gene>
<reference evidence="1 2" key="1">
    <citation type="submission" date="2018-11" db="EMBL/GenBank/DDBJ databases">
        <authorList>
            <consortium name="Pathogen Informatics"/>
        </authorList>
    </citation>
    <scope>NUCLEOTIDE SEQUENCE [LARGE SCALE GENOMIC DNA]</scope>
</reference>
<dbReference type="Gene3D" id="1.10.400.10">
    <property type="entry name" value="GI Alpha 1, domain 2-like"/>
    <property type="match status" value="1"/>
</dbReference>